<feature type="transmembrane region" description="Helical" evidence="8">
    <location>
        <begin position="49"/>
        <end position="71"/>
    </location>
</feature>
<evidence type="ECO:0000313" key="10">
    <source>
        <dbReference type="EMBL" id="KKU02663.1"/>
    </source>
</evidence>
<evidence type="ECO:0000256" key="3">
    <source>
        <dbReference type="ARBA" id="ARBA00022676"/>
    </source>
</evidence>
<dbReference type="InterPro" id="IPR038731">
    <property type="entry name" value="RgtA/B/C-like"/>
</dbReference>
<dbReference type="PANTHER" id="PTHR33908">
    <property type="entry name" value="MANNOSYLTRANSFERASE YKCB-RELATED"/>
    <property type="match status" value="1"/>
</dbReference>
<keyword evidence="6 8" id="KW-1133">Transmembrane helix</keyword>
<dbReference type="GO" id="GO:0009103">
    <property type="term" value="P:lipopolysaccharide biosynthetic process"/>
    <property type="evidence" value="ECO:0007669"/>
    <property type="project" value="UniProtKB-ARBA"/>
</dbReference>
<feature type="transmembrane region" description="Helical" evidence="8">
    <location>
        <begin position="12"/>
        <end position="37"/>
    </location>
</feature>
<accession>A0A0G1PBA8</accession>
<protein>
    <recommendedName>
        <fullName evidence="9">Glycosyltransferase RgtA/B/C/D-like domain-containing protein</fullName>
    </recommendedName>
</protein>
<evidence type="ECO:0000256" key="8">
    <source>
        <dbReference type="SAM" id="Phobius"/>
    </source>
</evidence>
<feature type="transmembrane region" description="Helical" evidence="8">
    <location>
        <begin position="285"/>
        <end position="303"/>
    </location>
</feature>
<reference evidence="10 11" key="1">
    <citation type="journal article" date="2015" name="Nature">
        <title>rRNA introns, odd ribosomes, and small enigmatic genomes across a large radiation of phyla.</title>
        <authorList>
            <person name="Brown C.T."/>
            <person name="Hug L.A."/>
            <person name="Thomas B.C."/>
            <person name="Sharon I."/>
            <person name="Castelle C.J."/>
            <person name="Singh A."/>
            <person name="Wilkins M.J."/>
            <person name="Williams K.H."/>
            <person name="Banfield J.F."/>
        </authorList>
    </citation>
    <scope>NUCLEOTIDE SEQUENCE [LARGE SCALE GENOMIC DNA]</scope>
</reference>
<evidence type="ECO:0000259" key="9">
    <source>
        <dbReference type="Pfam" id="PF13231"/>
    </source>
</evidence>
<evidence type="ECO:0000313" key="11">
    <source>
        <dbReference type="Proteomes" id="UP000034696"/>
    </source>
</evidence>
<evidence type="ECO:0000256" key="4">
    <source>
        <dbReference type="ARBA" id="ARBA00022679"/>
    </source>
</evidence>
<comment type="subcellular location">
    <subcellularLocation>
        <location evidence="1">Cell membrane</location>
        <topology evidence="1">Multi-pass membrane protein</topology>
    </subcellularLocation>
</comment>
<keyword evidence="2" id="KW-1003">Cell membrane</keyword>
<feature type="transmembrane region" description="Helical" evidence="8">
    <location>
        <begin position="102"/>
        <end position="121"/>
    </location>
</feature>
<feature type="transmembrane region" description="Helical" evidence="8">
    <location>
        <begin position="315"/>
        <end position="332"/>
    </location>
</feature>
<comment type="caution">
    <text evidence="10">The sequence shown here is derived from an EMBL/GenBank/DDBJ whole genome shotgun (WGS) entry which is preliminary data.</text>
</comment>
<evidence type="ECO:0000256" key="1">
    <source>
        <dbReference type="ARBA" id="ARBA00004651"/>
    </source>
</evidence>
<keyword evidence="3" id="KW-0328">Glycosyltransferase</keyword>
<keyword evidence="7 8" id="KW-0472">Membrane</keyword>
<proteinExistence type="predicted"/>
<keyword evidence="5 8" id="KW-0812">Transmembrane</keyword>
<organism evidence="10 11">
    <name type="scientific">Candidatus Giovannonibacteria bacterium GW2011_GWA2_45_21</name>
    <dbReference type="NCBI Taxonomy" id="1618649"/>
    <lineage>
        <taxon>Bacteria</taxon>
        <taxon>Candidatus Giovannoniibacteriota</taxon>
    </lineage>
</organism>
<feature type="transmembrane region" description="Helical" evidence="8">
    <location>
        <begin position="230"/>
        <end position="250"/>
    </location>
</feature>
<sequence length="442" mass="49916">MSSPSFFGKNGLLTVLILAITVFLSFWCFISVGYPVFLPAVAAFKIFGANIAVLRFVAILFLLGFVLVFYFLSRKLYGAKLALFSTLLLATFSPLYGIGKNFLGEVPGLFFFVAGLLLLAFSEKAVRKSYPLIIFSGFFLGMAASAKPIFLLILPALAVAFLLNWRKYLLAKEGRIFTAALGLGVFLALAAWVFTQFGGGTSLERVWAHYSNPYYVSDFTPVILSNLKRFFTESTPFHLLVLFLVSVWFFTKRFRKGEEMAVSEIAAWAFASLVLLAYFRTAGWYKNFFPGHVLFFLFLAPGIESFLESFSLKKFLGAVIFLAVVIQLIPLWQENSWCREDAPTAFEPYLKTIPADKSVFFLTVPQIAARFDGANFYQYLKMSDYLKMGEENLERMRRGEFDFIFAPQGVLEELSKIPACYEFQNNISKILIYQKNPASACR</sequence>
<keyword evidence="4" id="KW-0808">Transferase</keyword>
<evidence type="ECO:0000256" key="7">
    <source>
        <dbReference type="ARBA" id="ARBA00023136"/>
    </source>
</evidence>
<feature type="transmembrane region" description="Helical" evidence="8">
    <location>
        <begin position="176"/>
        <end position="195"/>
    </location>
</feature>
<feature type="transmembrane region" description="Helical" evidence="8">
    <location>
        <begin position="133"/>
        <end position="164"/>
    </location>
</feature>
<dbReference type="GO" id="GO:0005886">
    <property type="term" value="C:plasma membrane"/>
    <property type="evidence" value="ECO:0007669"/>
    <property type="project" value="UniProtKB-SubCell"/>
</dbReference>
<dbReference type="Proteomes" id="UP000034696">
    <property type="component" value="Unassembled WGS sequence"/>
</dbReference>
<dbReference type="AlphaFoldDB" id="A0A0G1PBA8"/>
<gene>
    <name evidence="10" type="ORF">UX06_C0053G0006</name>
</gene>
<evidence type="ECO:0000256" key="5">
    <source>
        <dbReference type="ARBA" id="ARBA00022692"/>
    </source>
</evidence>
<feature type="transmembrane region" description="Helical" evidence="8">
    <location>
        <begin position="262"/>
        <end position="279"/>
    </location>
</feature>
<feature type="domain" description="Glycosyltransferase RgtA/B/C/D-like" evidence="9">
    <location>
        <begin position="43"/>
        <end position="192"/>
    </location>
</feature>
<evidence type="ECO:0000256" key="2">
    <source>
        <dbReference type="ARBA" id="ARBA00022475"/>
    </source>
</evidence>
<dbReference type="EMBL" id="LCKT01000053">
    <property type="protein sequence ID" value="KKU02663.1"/>
    <property type="molecule type" value="Genomic_DNA"/>
</dbReference>
<feature type="transmembrane region" description="Helical" evidence="8">
    <location>
        <begin position="77"/>
        <end position="95"/>
    </location>
</feature>
<name>A0A0G1PBA8_9BACT</name>
<dbReference type="InterPro" id="IPR050297">
    <property type="entry name" value="LipidA_mod_glycosyltrf_83"/>
</dbReference>
<evidence type="ECO:0000256" key="6">
    <source>
        <dbReference type="ARBA" id="ARBA00022989"/>
    </source>
</evidence>
<dbReference type="PANTHER" id="PTHR33908:SF11">
    <property type="entry name" value="MEMBRANE PROTEIN"/>
    <property type="match status" value="1"/>
</dbReference>
<dbReference type="Pfam" id="PF13231">
    <property type="entry name" value="PMT_2"/>
    <property type="match status" value="1"/>
</dbReference>
<dbReference type="GO" id="GO:0016763">
    <property type="term" value="F:pentosyltransferase activity"/>
    <property type="evidence" value="ECO:0007669"/>
    <property type="project" value="TreeGrafter"/>
</dbReference>